<proteinExistence type="predicted"/>
<evidence type="ECO:0000313" key="2">
    <source>
        <dbReference type="Proteomes" id="UP000003755"/>
    </source>
</evidence>
<dbReference type="Proteomes" id="UP000003755">
    <property type="component" value="Unassembled WGS sequence"/>
</dbReference>
<dbReference type="KEGG" id="bhan:CGC63_10160"/>
<accession>C9L7C9</accession>
<dbReference type="STRING" id="537007.BLAHAN_05292"/>
<comment type="caution">
    <text evidence="1">The sequence shown here is derived from an EMBL/GenBank/DDBJ whole genome shotgun (WGS) entry which is preliminary data.</text>
</comment>
<gene>
    <name evidence="1" type="ORF">BLAHAN_05292</name>
</gene>
<dbReference type="RefSeq" id="WP_003020176.1">
    <property type="nucleotide sequence ID" value="NZ_CP022413.2"/>
</dbReference>
<dbReference type="HOGENOM" id="CLU_033234_0_0_9"/>
<evidence type="ECO:0000313" key="1">
    <source>
        <dbReference type="EMBL" id="EEX21934.1"/>
    </source>
</evidence>
<dbReference type="InterPro" id="IPR027417">
    <property type="entry name" value="P-loop_NTPase"/>
</dbReference>
<organism evidence="1 2">
    <name type="scientific">Blautia hansenii DSM 20583</name>
    <dbReference type="NCBI Taxonomy" id="537007"/>
    <lineage>
        <taxon>Bacteria</taxon>
        <taxon>Bacillati</taxon>
        <taxon>Bacillota</taxon>
        <taxon>Clostridia</taxon>
        <taxon>Lachnospirales</taxon>
        <taxon>Lachnospiraceae</taxon>
        <taxon>Blautia</taxon>
    </lineage>
</organism>
<sequence>MSQTPEKNIWTPEYEIYIPSNETVITQRKLEGLKKLAEIKQWGIRNPTKFMKEFIGVELLDSQEYVFMNSWNKPFCLWLESRGAGKSTMLALYFMTKGLLFNNYWAYICSGNADQAQETFRKIEDIAKKNIESMTGLTDVFVNELVKNQANTDGFVRSPMGFTYKLYNGSFVKTLNSNIDGKRGKRANAVCFDEGSWLSEEIFNVIGAFTAVNKEFKLGGDIDVNAIPREIPNQLLYASSASSVDTAFYNKYRDFSKKMLLGDDRYFVADINCDIVIHATQKGIPLNKSLLSQETVDNEMRNNPEKALREYYNRFTKDGGVNQIIKRSLIVRNSEKYVPVMYNDTGKRKFVLCYDPARNIDNSTVLISEILDADEGYKLKIVNSVNFTDLNIKKKKKPMRTPDQIAALKELIVNYNGKDVPDYDNIFFLIDGGSGGGGNLIPDFFMEDWKDKSGKTHKGLLDKEYSADYIKQYPTAVNKIKVVTPSGYKSQMYEALIKMVESDLIIFPEHYDNHGYLVFTNEDTLKVNSVKQELYANGFTDEEVEEKLSEMNLVQQETYKLSLDEENALSQIDAMKEEIVNICRVKRDGGKDAFKLPAHKDADTGASEATMHKRHCAIAA</sequence>
<dbReference type="AlphaFoldDB" id="C9L7C9"/>
<protein>
    <submittedName>
        <fullName evidence="1">Uncharacterized protein</fullName>
    </submittedName>
</protein>
<reference evidence="1" key="1">
    <citation type="submission" date="2009-09" db="EMBL/GenBank/DDBJ databases">
        <authorList>
            <person name="Weinstock G."/>
            <person name="Sodergren E."/>
            <person name="Clifton S."/>
            <person name="Fulton L."/>
            <person name="Fulton B."/>
            <person name="Courtney L."/>
            <person name="Fronick C."/>
            <person name="Harrison M."/>
            <person name="Strong C."/>
            <person name="Farmer C."/>
            <person name="Delahaunty K."/>
            <person name="Markovic C."/>
            <person name="Hall O."/>
            <person name="Minx P."/>
            <person name="Tomlinson C."/>
            <person name="Mitreva M."/>
            <person name="Nelson J."/>
            <person name="Hou S."/>
            <person name="Wollam A."/>
            <person name="Pepin K.H."/>
            <person name="Johnson M."/>
            <person name="Bhonagiri V."/>
            <person name="Nash W.E."/>
            <person name="Warren W."/>
            <person name="Chinwalla A."/>
            <person name="Mardis E.R."/>
            <person name="Wilson R.K."/>
        </authorList>
    </citation>
    <scope>NUCLEOTIDE SEQUENCE [LARGE SCALE GENOMIC DNA]</scope>
    <source>
        <strain evidence="1">DSM 20583</strain>
    </source>
</reference>
<keyword evidence="2" id="KW-1185">Reference proteome</keyword>
<dbReference type="Gene3D" id="3.40.50.300">
    <property type="entry name" value="P-loop containing nucleotide triphosphate hydrolases"/>
    <property type="match status" value="1"/>
</dbReference>
<dbReference type="Gene3D" id="3.30.420.240">
    <property type="match status" value="1"/>
</dbReference>
<name>C9L7C9_BLAHA</name>
<dbReference type="EMBL" id="ABYU02000014">
    <property type="protein sequence ID" value="EEX21934.1"/>
    <property type="molecule type" value="Genomic_DNA"/>
</dbReference>
<dbReference type="eggNOG" id="ENOG502Z8DD">
    <property type="taxonomic scope" value="Bacteria"/>
</dbReference>